<accession>Q4JCN9</accession>
<feature type="transmembrane region" description="Helical" evidence="1">
    <location>
        <begin position="280"/>
        <end position="300"/>
    </location>
</feature>
<dbReference type="DNASU" id="3473295"/>
<dbReference type="KEGG" id="sai:Saci_0010"/>
<feature type="transmembrane region" description="Helical" evidence="1">
    <location>
        <begin position="139"/>
        <end position="158"/>
    </location>
</feature>
<feature type="transmembrane region" description="Helical" evidence="1">
    <location>
        <begin position="306"/>
        <end position="324"/>
    </location>
</feature>
<dbReference type="AlphaFoldDB" id="Q4JCN9"/>
<feature type="transmembrane region" description="Helical" evidence="1">
    <location>
        <begin position="115"/>
        <end position="132"/>
    </location>
</feature>
<dbReference type="EMBL" id="CP000077">
    <property type="protein sequence ID" value="AAY79440.1"/>
    <property type="molecule type" value="Genomic_DNA"/>
</dbReference>
<protein>
    <submittedName>
        <fullName evidence="2">Conserved Archaeal membrane protein</fullName>
    </submittedName>
</protein>
<feature type="transmembrane region" description="Helical" evidence="1">
    <location>
        <begin position="248"/>
        <end position="268"/>
    </location>
</feature>
<keyword evidence="1" id="KW-1133">Transmembrane helix</keyword>
<proteinExistence type="predicted"/>
<feature type="transmembrane region" description="Helical" evidence="1">
    <location>
        <begin position="208"/>
        <end position="228"/>
    </location>
</feature>
<dbReference type="HOGENOM" id="CLU_551680_0_0_2"/>
<name>Q4JCN9_SULAC</name>
<dbReference type="eggNOG" id="arCOG03702">
    <property type="taxonomic scope" value="Archaea"/>
</dbReference>
<keyword evidence="1" id="KW-0812">Transmembrane</keyword>
<gene>
    <name evidence="2" type="ordered locus">Saci_0010</name>
</gene>
<feature type="transmembrane region" description="Helical" evidence="1">
    <location>
        <begin position="381"/>
        <end position="400"/>
    </location>
</feature>
<dbReference type="STRING" id="330779.Saci_0010"/>
<dbReference type="PATRIC" id="fig|330779.12.peg.11"/>
<feature type="transmembrane region" description="Helical" evidence="1">
    <location>
        <begin position="170"/>
        <end position="201"/>
    </location>
</feature>
<feature type="transmembrane region" description="Helical" evidence="1">
    <location>
        <begin position="50"/>
        <end position="70"/>
    </location>
</feature>
<organism evidence="2 3">
    <name type="scientific">Sulfolobus acidocaldarius (strain ATCC 33909 / DSM 639 / JCM 8929 / NBRC 15157 / NCIMB 11770)</name>
    <dbReference type="NCBI Taxonomy" id="330779"/>
    <lineage>
        <taxon>Archaea</taxon>
        <taxon>Thermoproteota</taxon>
        <taxon>Thermoprotei</taxon>
        <taxon>Sulfolobales</taxon>
        <taxon>Sulfolobaceae</taxon>
        <taxon>Sulfolobus</taxon>
    </lineage>
</organism>
<keyword evidence="3" id="KW-1185">Reference proteome</keyword>
<sequence length="506" mass="57757">MYNSRESILSNPVQSAIVSISFFSVVAIIIIAIYPEILSPQRKMERIDDFVVIIATLTFLFIGLSLINSFGTDNMEYTYEALNNFFQGKNPYEMVYGPHTVQPTYTLSGGVASNFIYPPFSFIVYIPIYLLIKAFNLPGYVLNAENVIFAVILGLLLYKIGKEKDDPFALFPVIFLYIITAVSIPPFYGVPIVIASTFLALSYVKKNYLGGISLALAISFSQLSWLAFPFLLIYRIRSDNVGKQFLRSSYFLSFLITLSIINIPFLAWNPVRFIGNIITLNTQLIPVGQIGLTVISYSGLYPMEPWFFTIVFGVVAIFLTYLYYQLFDYLKEIIWLFPLIISWFLWRTLTEYFFMWIPLIFTSLFRTQYKLPTIKLNFKKKIVLPLLIIFVFLASLSVYAHESYVASNPLKIDEVYTLQNTPPYTALIIKVQNTKNEPVNITLVRVSIPNNLNMVWNSTETVIPPNSSALVFAYASNSLEAINSTPFTVQVYSEYYFATYTVNSTQ</sequence>
<evidence type="ECO:0000313" key="3">
    <source>
        <dbReference type="Proteomes" id="UP000001018"/>
    </source>
</evidence>
<keyword evidence="1" id="KW-0472">Membrane</keyword>
<evidence type="ECO:0000256" key="1">
    <source>
        <dbReference type="SAM" id="Phobius"/>
    </source>
</evidence>
<evidence type="ECO:0000313" key="2">
    <source>
        <dbReference type="EMBL" id="AAY79440.1"/>
    </source>
</evidence>
<reference evidence="2 3" key="1">
    <citation type="journal article" date="2005" name="J. Bacteriol.">
        <title>The genome of Sulfolobus acidocaldarius, a model organism of the Crenarchaeota.</title>
        <authorList>
            <person name="Chen L."/>
            <person name="Brugger K."/>
            <person name="Skovgaard M."/>
            <person name="Redder P."/>
            <person name="She Q."/>
            <person name="Torarinsson E."/>
            <person name="Greve B."/>
            <person name="Awayez M."/>
            <person name="Zibat A."/>
            <person name="Klenk H.-P."/>
            <person name="Garrett R.A."/>
        </authorList>
    </citation>
    <scope>NUCLEOTIDE SEQUENCE [LARGE SCALE GENOMIC DNA]</scope>
    <source>
        <strain evidence="3">ATCC 33909 / DSM 639 / JCM 8929 / NBRC 15157 / NCIMB 11770</strain>
    </source>
</reference>
<feature type="transmembrane region" description="Helical" evidence="1">
    <location>
        <begin position="16"/>
        <end position="38"/>
    </location>
</feature>
<dbReference type="Proteomes" id="UP000001018">
    <property type="component" value="Chromosome"/>
</dbReference>